<dbReference type="AlphaFoldDB" id="A0A0P6VWA3"/>
<feature type="region of interest" description="Disordered" evidence="1">
    <location>
        <begin position="567"/>
        <end position="591"/>
    </location>
</feature>
<dbReference type="Proteomes" id="UP000048984">
    <property type="component" value="Unassembled WGS sequence"/>
</dbReference>
<name>A0A0P6VWA3_9HYPH</name>
<organism evidence="2 3">
    <name type="scientific">Prosthecodimorpha hirschii</name>
    <dbReference type="NCBI Taxonomy" id="665126"/>
    <lineage>
        <taxon>Bacteria</taxon>
        <taxon>Pseudomonadati</taxon>
        <taxon>Pseudomonadota</taxon>
        <taxon>Alphaproteobacteria</taxon>
        <taxon>Hyphomicrobiales</taxon>
        <taxon>Ancalomicrobiaceae</taxon>
        <taxon>Prosthecodimorpha</taxon>
    </lineage>
</organism>
<reference evidence="2 3" key="2">
    <citation type="submission" date="2015-10" db="EMBL/GenBank/DDBJ databases">
        <title>Draft Genome Sequence of Prosthecomicrobium hirschii ATCC 27832.</title>
        <authorList>
            <person name="Daniel J."/>
            <person name="Givan S.A."/>
            <person name="Brun Y.V."/>
            <person name="Brown P.J."/>
        </authorList>
    </citation>
    <scope>NUCLEOTIDE SEQUENCE [LARGE SCALE GENOMIC DNA]</scope>
    <source>
        <strain evidence="2 3">16</strain>
    </source>
</reference>
<evidence type="ECO:0000256" key="1">
    <source>
        <dbReference type="SAM" id="MobiDB-lite"/>
    </source>
</evidence>
<gene>
    <name evidence="2" type="ORF">ABB55_02090</name>
</gene>
<reference evidence="2 3" key="1">
    <citation type="submission" date="2015-09" db="EMBL/GenBank/DDBJ databases">
        <authorList>
            <person name="Jackson K.R."/>
            <person name="Lunt B.L."/>
            <person name="Fisher J.N.B."/>
            <person name="Gardner A.V."/>
            <person name="Bailey M.E."/>
            <person name="Deus L.M."/>
            <person name="Earl A.S."/>
            <person name="Gibby P.D."/>
            <person name="Hartmann K.A."/>
            <person name="Liu J.E."/>
            <person name="Manci A.M."/>
            <person name="Nielsen D.A."/>
            <person name="Solomon M.B."/>
            <person name="Breakwell D.P."/>
            <person name="Burnett S.H."/>
            <person name="Grose J.H."/>
        </authorList>
    </citation>
    <scope>NUCLEOTIDE SEQUENCE [LARGE SCALE GENOMIC DNA]</scope>
    <source>
        <strain evidence="2 3">16</strain>
    </source>
</reference>
<accession>A0A0P6VWA3</accession>
<dbReference type="RefSeq" id="WP_054357318.1">
    <property type="nucleotide sequence ID" value="NZ_LJYW01000001.1"/>
</dbReference>
<dbReference type="EMBL" id="LJYW01000001">
    <property type="protein sequence ID" value="KPL51155.1"/>
    <property type="molecule type" value="Genomic_DNA"/>
</dbReference>
<evidence type="ECO:0000313" key="3">
    <source>
        <dbReference type="Proteomes" id="UP000048984"/>
    </source>
</evidence>
<feature type="compositionally biased region" description="Low complexity" evidence="1">
    <location>
        <begin position="15"/>
        <end position="32"/>
    </location>
</feature>
<evidence type="ECO:0008006" key="4">
    <source>
        <dbReference type="Google" id="ProtNLM"/>
    </source>
</evidence>
<feature type="region of interest" description="Disordered" evidence="1">
    <location>
        <begin position="1"/>
        <end position="72"/>
    </location>
</feature>
<evidence type="ECO:0000313" key="2">
    <source>
        <dbReference type="EMBL" id="KPL51155.1"/>
    </source>
</evidence>
<dbReference type="STRING" id="665126.ABB55_02090"/>
<proteinExistence type="predicted"/>
<comment type="caution">
    <text evidence="2">The sequence shown here is derived from an EMBL/GenBank/DDBJ whole genome shotgun (WGS) entry which is preliminary data.</text>
</comment>
<keyword evidence="3" id="KW-1185">Reference proteome</keyword>
<dbReference type="Gene3D" id="1.10.1070.20">
    <property type="match status" value="1"/>
</dbReference>
<sequence length="606" mass="65997">MAIVDSGRASSKIQTGTGPLGTPTGGAEAATGVLQTRLVQVMPKGQDPVPPPPKTKSGEGVPLSDRQVEQQPPVPKLVRAAAAAGVATKDELITTSGRPKDDRFFGLYKMSTGYKAVLGALEDYHGTVKNADTSGKTPRETVKSLMGQLDRIYDNADRYAAKAKHSHKGMVNEVQMQVEQDREVLAGLDKELADGGKIPAGMSFEKVLAFAREGISLNDMATVKDMTPLEARNHIEYQTIGKDIPEKTKTEYTEHGFRASEAVPLEQTGLGLFGGMKYRSLDIPITPETVTGTFSESTRTGKVEQLGSGACNTVYKTQFKLDGGKTFDGVFKPLAANDPNRSHRPEHGWVAKQTGVNQYNPQIALRNLATCSVANALKFDVVPHTEIGFTDIGKGETLGLVMARAQGKQAASTPREVFDNPEVRREIVKLQLLDHLVGQGDRHANNYFINVDKGTGKVTVTGIDNDQCFGKNLTDPNGIAQGYEDHNDGFRGTTLPPVIDSDMARAFETMTKEGLAVSMKGLRPSEISAAQDRLQAIKDHIGELRTKGRVIDPDKWGDKDVMKRFNSDNSYLGRDRHDAPRGTPSQVQQLDERQRMLQQNLALLFD</sequence>
<protein>
    <recommendedName>
        <fullName evidence="4">PI3K/PI4K catalytic domain-containing protein</fullName>
    </recommendedName>
</protein>